<comment type="caution">
    <text evidence="8">The sequence shown here is derived from an EMBL/GenBank/DDBJ whole genome shotgun (WGS) entry which is preliminary data.</text>
</comment>
<dbReference type="Pfam" id="PF00389">
    <property type="entry name" value="2-Hacid_dh"/>
    <property type="match status" value="1"/>
</dbReference>
<evidence type="ECO:0000256" key="2">
    <source>
        <dbReference type="ARBA" id="ARBA00022605"/>
    </source>
</evidence>
<dbReference type="PANTHER" id="PTHR42789">
    <property type="entry name" value="D-ISOMER SPECIFIC 2-HYDROXYACID DEHYDROGENASE FAMILY PROTEIN (AFU_ORTHOLOGUE AFUA_6G10090)"/>
    <property type="match status" value="1"/>
</dbReference>
<keyword evidence="9" id="KW-1185">Reference proteome</keyword>
<dbReference type="InterPro" id="IPR050857">
    <property type="entry name" value="D-2-hydroxyacid_DH"/>
</dbReference>
<sequence>MTTVRNRPRVFLTHPPAALAGYFGEPALGELRAVADVTLNPHERELSPAELIAAAAGHDVIISYRQTPGVAAIFDGLPDLVAFQRVAVDIRNIDVAAASTRGVLVTRASPGFVPAVTEWILGAMIDAARHVTDYAAAYRGGAVPAARMGRQLHGATLGVIGYGAIGSRLCAVAQALGMRVLVHDPYKSAAPPLEAVDLPGLLAAADFVVPLAVATPETENLIDAAALARMKPTSWLINASRGNLVDEAALAQALDAGRIAGAAMDVGRAPDQMPSPGLAARADVIATPHIGGLTPQAIAHQALESVRQCAAILRGEVPEGAVNAAQATRLARLRR</sequence>
<evidence type="ECO:0000259" key="7">
    <source>
        <dbReference type="Pfam" id="PF02826"/>
    </source>
</evidence>
<dbReference type="GO" id="GO:0051287">
    <property type="term" value="F:NAD binding"/>
    <property type="evidence" value="ECO:0007669"/>
    <property type="project" value="InterPro"/>
</dbReference>
<dbReference type="InterPro" id="IPR036291">
    <property type="entry name" value="NAD(P)-bd_dom_sf"/>
</dbReference>
<dbReference type="RefSeq" id="WP_147846638.1">
    <property type="nucleotide sequence ID" value="NZ_VDUZ01000008.1"/>
</dbReference>
<evidence type="ECO:0000256" key="3">
    <source>
        <dbReference type="ARBA" id="ARBA00023002"/>
    </source>
</evidence>
<dbReference type="GO" id="GO:0008652">
    <property type="term" value="P:amino acid biosynthetic process"/>
    <property type="evidence" value="ECO:0007669"/>
    <property type="project" value="UniProtKB-KW"/>
</dbReference>
<evidence type="ECO:0000256" key="4">
    <source>
        <dbReference type="ARBA" id="ARBA00023027"/>
    </source>
</evidence>
<evidence type="ECO:0000256" key="1">
    <source>
        <dbReference type="ARBA" id="ARBA00005854"/>
    </source>
</evidence>
<dbReference type="Proteomes" id="UP000321638">
    <property type="component" value="Unassembled WGS sequence"/>
</dbReference>
<feature type="domain" description="D-isomer specific 2-hydroxyacid dehydrogenase catalytic" evidence="6">
    <location>
        <begin position="32"/>
        <end position="323"/>
    </location>
</feature>
<dbReference type="GO" id="GO:0016616">
    <property type="term" value="F:oxidoreductase activity, acting on the CH-OH group of donors, NAD or NADP as acceptor"/>
    <property type="evidence" value="ECO:0007669"/>
    <property type="project" value="InterPro"/>
</dbReference>
<dbReference type="InterPro" id="IPR029753">
    <property type="entry name" value="D-isomer_DH_CS"/>
</dbReference>
<evidence type="ECO:0000259" key="6">
    <source>
        <dbReference type="Pfam" id="PF00389"/>
    </source>
</evidence>
<dbReference type="InterPro" id="IPR029752">
    <property type="entry name" value="D-isomer_DH_CS1"/>
</dbReference>
<evidence type="ECO:0000313" key="8">
    <source>
        <dbReference type="EMBL" id="TXL77598.1"/>
    </source>
</evidence>
<dbReference type="AlphaFoldDB" id="A0A5C8PQ93"/>
<name>A0A5C8PQ93_9HYPH</name>
<organism evidence="8 9">
    <name type="scientific">Vineibacter terrae</name>
    <dbReference type="NCBI Taxonomy" id="2586908"/>
    <lineage>
        <taxon>Bacteria</taxon>
        <taxon>Pseudomonadati</taxon>
        <taxon>Pseudomonadota</taxon>
        <taxon>Alphaproteobacteria</taxon>
        <taxon>Hyphomicrobiales</taxon>
        <taxon>Vineibacter</taxon>
    </lineage>
</organism>
<dbReference type="PROSITE" id="PS00065">
    <property type="entry name" value="D_2_HYDROXYACID_DH_1"/>
    <property type="match status" value="1"/>
</dbReference>
<dbReference type="InterPro" id="IPR006140">
    <property type="entry name" value="D-isomer_DH_NAD-bd"/>
</dbReference>
<dbReference type="OrthoDB" id="117809at2"/>
<accession>A0A5C8PQ93</accession>
<proteinExistence type="inferred from homology"/>
<dbReference type="Pfam" id="PF02826">
    <property type="entry name" value="2-Hacid_dh_C"/>
    <property type="match status" value="1"/>
</dbReference>
<keyword evidence="2" id="KW-0028">Amino-acid biosynthesis</keyword>
<dbReference type="PANTHER" id="PTHR42789:SF1">
    <property type="entry name" value="D-ISOMER SPECIFIC 2-HYDROXYACID DEHYDROGENASE FAMILY PROTEIN (AFU_ORTHOLOGUE AFUA_6G10090)"/>
    <property type="match status" value="1"/>
</dbReference>
<reference evidence="8 9" key="1">
    <citation type="submission" date="2019-06" db="EMBL/GenBank/DDBJ databases">
        <title>New taxonomy in bacterial strain CC-CFT640, isolated from vineyard.</title>
        <authorList>
            <person name="Lin S.-Y."/>
            <person name="Tsai C.-F."/>
            <person name="Young C.-C."/>
        </authorList>
    </citation>
    <scope>NUCLEOTIDE SEQUENCE [LARGE SCALE GENOMIC DNA]</scope>
    <source>
        <strain evidence="8 9">CC-CFT640</strain>
    </source>
</reference>
<feature type="domain" description="D-isomer specific 2-hydroxyacid dehydrogenase NAD-binding" evidence="7">
    <location>
        <begin position="122"/>
        <end position="291"/>
    </location>
</feature>
<keyword evidence="4" id="KW-0520">NAD</keyword>
<dbReference type="SUPFAM" id="SSF51735">
    <property type="entry name" value="NAD(P)-binding Rossmann-fold domains"/>
    <property type="match status" value="1"/>
</dbReference>
<evidence type="ECO:0000256" key="5">
    <source>
        <dbReference type="RuleBase" id="RU003719"/>
    </source>
</evidence>
<dbReference type="SUPFAM" id="SSF52283">
    <property type="entry name" value="Formate/glycerate dehydrogenase catalytic domain-like"/>
    <property type="match status" value="1"/>
</dbReference>
<protein>
    <submittedName>
        <fullName evidence="8">Hydroxyacid dehydrogenase</fullName>
    </submittedName>
</protein>
<dbReference type="Gene3D" id="3.40.50.720">
    <property type="entry name" value="NAD(P)-binding Rossmann-like Domain"/>
    <property type="match status" value="2"/>
</dbReference>
<keyword evidence="3 5" id="KW-0560">Oxidoreductase</keyword>
<evidence type="ECO:0000313" key="9">
    <source>
        <dbReference type="Proteomes" id="UP000321638"/>
    </source>
</evidence>
<dbReference type="EMBL" id="VDUZ01000008">
    <property type="protein sequence ID" value="TXL77598.1"/>
    <property type="molecule type" value="Genomic_DNA"/>
</dbReference>
<gene>
    <name evidence="8" type="ORF">FHP25_09205</name>
</gene>
<dbReference type="PROSITE" id="PS00671">
    <property type="entry name" value="D_2_HYDROXYACID_DH_3"/>
    <property type="match status" value="1"/>
</dbReference>
<comment type="similarity">
    <text evidence="1 5">Belongs to the D-isomer specific 2-hydroxyacid dehydrogenase family.</text>
</comment>
<dbReference type="InterPro" id="IPR006139">
    <property type="entry name" value="D-isomer_2_OHA_DH_cat_dom"/>
</dbReference>